<evidence type="ECO:0000313" key="1">
    <source>
        <dbReference type="EMBL" id="BCK85747.1"/>
    </source>
</evidence>
<gene>
    <name evidence="1" type="ORF">MM59RIKEN_30660</name>
</gene>
<dbReference type="EMBL" id="AP023421">
    <property type="protein sequence ID" value="BCK85747.1"/>
    <property type="molecule type" value="Genomic_DNA"/>
</dbReference>
<geneLocation type="plasmid" evidence="1 2">
    <name>pMM59_01</name>
</geneLocation>
<proteinExistence type="predicted"/>
<organism evidence="1 2">
    <name type="scientific">Pusillibacter faecalis</name>
    <dbReference type="NCBI Taxonomy" id="2714358"/>
    <lineage>
        <taxon>Bacteria</taxon>
        <taxon>Bacillati</taxon>
        <taxon>Bacillota</taxon>
        <taxon>Clostridia</taxon>
        <taxon>Eubacteriales</taxon>
        <taxon>Oscillospiraceae</taxon>
        <taxon>Pusillibacter</taxon>
    </lineage>
</organism>
<protein>
    <submittedName>
        <fullName evidence="1">Uncharacterized protein</fullName>
    </submittedName>
</protein>
<name>A0A830QWK5_9FIRM</name>
<sequence length="78" mass="8554">MAWWEILILLFLAGGAAALSKCLYSGGITHCTGCGQCAKSGRCVYHAARLEKKRESCVFFVDKSQEKGIITLLLCKKQ</sequence>
<dbReference type="AlphaFoldDB" id="A0A830QWK5"/>
<accession>A0A830QWK5</accession>
<reference evidence="1" key="1">
    <citation type="submission" date="2020-09" db="EMBL/GenBank/DDBJ databases">
        <title>New species isolated from human feces.</title>
        <authorList>
            <person name="Kitahara M."/>
            <person name="Shigeno Y."/>
            <person name="Shime M."/>
            <person name="Matsumoto Y."/>
            <person name="Nakamura S."/>
            <person name="Motooka D."/>
            <person name="Fukuoka S."/>
            <person name="Nishikawa H."/>
            <person name="Benno Y."/>
        </authorList>
    </citation>
    <scope>NUCLEOTIDE SEQUENCE</scope>
    <source>
        <strain evidence="1">MM59</strain>
        <plasmid evidence="1">pMM59_01</plasmid>
    </source>
</reference>
<dbReference type="Proteomes" id="UP000679848">
    <property type="component" value="Plasmid pMM59_01"/>
</dbReference>
<keyword evidence="2" id="KW-1185">Reference proteome</keyword>
<dbReference type="KEGG" id="pfaa:MM59RIKEN_30660"/>
<keyword evidence="1" id="KW-0614">Plasmid</keyword>
<evidence type="ECO:0000313" key="2">
    <source>
        <dbReference type="Proteomes" id="UP000679848"/>
    </source>
</evidence>